<evidence type="ECO:0008006" key="3">
    <source>
        <dbReference type="Google" id="ProtNLM"/>
    </source>
</evidence>
<name>A0A170PM29_9ZZZZ</name>
<proteinExistence type="predicted"/>
<reference evidence="2" key="1">
    <citation type="submission" date="2015-10" db="EMBL/GenBank/DDBJ databases">
        <authorList>
            <person name="Gilbert D.G."/>
        </authorList>
    </citation>
    <scope>NUCLEOTIDE SEQUENCE</scope>
</reference>
<organism evidence="2">
    <name type="scientific">hydrothermal vent metagenome</name>
    <dbReference type="NCBI Taxonomy" id="652676"/>
    <lineage>
        <taxon>unclassified sequences</taxon>
        <taxon>metagenomes</taxon>
        <taxon>ecological metagenomes</taxon>
    </lineage>
</organism>
<dbReference type="InterPro" id="IPR007809">
    <property type="entry name" value="FlgN-like"/>
</dbReference>
<sequence>MQSDTEFFAALLNTELKTTCTLHSVLQRELSALSAKDMDALQHLTPEKQTLLANLQRQAQQRLQWLTEQDLPHNNQCLQRHDLAVHAEIPSLWQQLINQYEKNQHLSVRLSEVVLSLRYRTQQQLKILHGRHNDPHLYNNEGKASGLTLGNSCIQA</sequence>
<evidence type="ECO:0000256" key="1">
    <source>
        <dbReference type="ARBA" id="ARBA00022795"/>
    </source>
</evidence>
<keyword evidence="1" id="KW-1005">Bacterial flagellum biogenesis</keyword>
<dbReference type="AlphaFoldDB" id="A0A170PM29"/>
<protein>
    <recommendedName>
        <fullName evidence="3">Flagellar biosynthesis protein FlgN</fullName>
    </recommendedName>
</protein>
<dbReference type="InterPro" id="IPR036679">
    <property type="entry name" value="FlgN-like_sf"/>
</dbReference>
<dbReference type="Gene3D" id="1.20.58.300">
    <property type="entry name" value="FlgN-like"/>
    <property type="match status" value="1"/>
</dbReference>
<dbReference type="GO" id="GO:0044780">
    <property type="term" value="P:bacterial-type flagellum assembly"/>
    <property type="evidence" value="ECO:0007669"/>
    <property type="project" value="InterPro"/>
</dbReference>
<evidence type="ECO:0000313" key="2">
    <source>
        <dbReference type="EMBL" id="CUS42186.1"/>
    </source>
</evidence>
<dbReference type="EMBL" id="CZQC01000062">
    <property type="protein sequence ID" value="CUS42186.1"/>
    <property type="molecule type" value="Genomic_DNA"/>
</dbReference>
<dbReference type="Pfam" id="PF05130">
    <property type="entry name" value="FlgN"/>
    <property type="match status" value="1"/>
</dbReference>
<gene>
    <name evidence="2" type="ORF">MGWOODY_Tha2536</name>
</gene>
<dbReference type="SUPFAM" id="SSF140566">
    <property type="entry name" value="FlgN-like"/>
    <property type="match status" value="1"/>
</dbReference>
<accession>A0A170PM29</accession>